<evidence type="ECO:0000256" key="1">
    <source>
        <dbReference type="SAM" id="Phobius"/>
    </source>
</evidence>
<keyword evidence="1" id="KW-0472">Membrane</keyword>
<feature type="domain" description="DUF1468" evidence="2">
    <location>
        <begin position="22"/>
        <end position="160"/>
    </location>
</feature>
<feature type="transmembrane region" description="Helical" evidence="1">
    <location>
        <begin position="138"/>
        <end position="157"/>
    </location>
</feature>
<dbReference type="Proteomes" id="UP000677537">
    <property type="component" value="Unassembled WGS sequence"/>
</dbReference>
<dbReference type="EMBL" id="JAGIZA010000009">
    <property type="protein sequence ID" value="MBP0494237.1"/>
    <property type="molecule type" value="Genomic_DNA"/>
</dbReference>
<reference evidence="3" key="1">
    <citation type="submission" date="2021-03" db="EMBL/GenBank/DDBJ databases">
        <authorList>
            <person name="So Y."/>
        </authorList>
    </citation>
    <scope>NUCLEOTIDE SEQUENCE</scope>
    <source>
        <strain evidence="3">SG15</strain>
    </source>
</reference>
<feature type="transmembrane region" description="Helical" evidence="1">
    <location>
        <begin position="20"/>
        <end position="41"/>
    </location>
</feature>
<accession>A0A940MZY8</accession>
<comment type="caution">
    <text evidence="3">The sequence shown here is derived from an EMBL/GenBank/DDBJ whole genome shotgun (WGS) entry which is preliminary data.</text>
</comment>
<evidence type="ECO:0000313" key="3">
    <source>
        <dbReference type="EMBL" id="MBP0494237.1"/>
    </source>
</evidence>
<proteinExistence type="predicted"/>
<sequence>MEPPAAEPLRAPTGTPGADLGVGLFVVLLGLLTLYAAWAIPDSPIYAQVGAKAVPYLIGAVLVLLGIALSISASRGGWSGGLEEEMAAPPTNWRALGLLGAGLAVQLALIDWLGFVIAATIQYVLVCAAFGSRRPLRDLVIGILVTLGAFLGFSRLLGVNIGAGVLEGIL</sequence>
<keyword evidence="1" id="KW-0812">Transmembrane</keyword>
<organism evidence="3 4">
    <name type="scientific">Roseomonas indoligenes</name>
    <dbReference type="NCBI Taxonomy" id="2820811"/>
    <lineage>
        <taxon>Bacteria</taxon>
        <taxon>Pseudomonadati</taxon>
        <taxon>Pseudomonadota</taxon>
        <taxon>Alphaproteobacteria</taxon>
        <taxon>Acetobacterales</taxon>
        <taxon>Roseomonadaceae</taxon>
        <taxon>Roseomonas</taxon>
    </lineage>
</organism>
<gene>
    <name evidence="3" type="ORF">J5Y10_15730</name>
</gene>
<name>A0A940MZY8_9PROT</name>
<dbReference type="InterPro" id="IPR009936">
    <property type="entry name" value="DUF1468"/>
</dbReference>
<dbReference type="AlphaFoldDB" id="A0A940MZY8"/>
<keyword evidence="1" id="KW-1133">Transmembrane helix</keyword>
<feature type="transmembrane region" description="Helical" evidence="1">
    <location>
        <begin position="53"/>
        <end position="73"/>
    </location>
</feature>
<feature type="transmembrane region" description="Helical" evidence="1">
    <location>
        <begin position="93"/>
        <end position="126"/>
    </location>
</feature>
<dbReference type="Pfam" id="PF07331">
    <property type="entry name" value="TctB"/>
    <property type="match status" value="1"/>
</dbReference>
<protein>
    <submittedName>
        <fullName evidence="3">Tripartite tricarboxylate transporter TctB family protein</fullName>
    </submittedName>
</protein>
<evidence type="ECO:0000313" key="4">
    <source>
        <dbReference type="Proteomes" id="UP000677537"/>
    </source>
</evidence>
<evidence type="ECO:0000259" key="2">
    <source>
        <dbReference type="Pfam" id="PF07331"/>
    </source>
</evidence>
<keyword evidence="4" id="KW-1185">Reference proteome</keyword>